<accession>A0A9E8NGR1</accession>
<dbReference type="KEGG" id="dpf:ON006_12005"/>
<keyword evidence="2" id="KW-1185">Reference proteome</keyword>
<gene>
    <name evidence="1" type="ORF">ON006_12005</name>
</gene>
<reference evidence="1" key="1">
    <citation type="submission" date="2022-11" db="EMBL/GenBank/DDBJ databases">
        <title>Dyadobacter pollutisoli sp. nov., isolated from plastic dumped soil.</title>
        <authorList>
            <person name="Kim J.M."/>
            <person name="Kim K.R."/>
            <person name="Lee J.K."/>
            <person name="Hao L."/>
            <person name="Jeon C.O."/>
        </authorList>
    </citation>
    <scope>NUCLEOTIDE SEQUENCE</scope>
    <source>
        <strain evidence="1">U1</strain>
    </source>
</reference>
<dbReference type="Proteomes" id="UP001164653">
    <property type="component" value="Chromosome"/>
</dbReference>
<protein>
    <recommendedName>
        <fullName evidence="3">DUF4595 domain-containing protein</fullName>
    </recommendedName>
</protein>
<dbReference type="AlphaFoldDB" id="A0A9E8NGR1"/>
<proteinExistence type="predicted"/>
<dbReference type="EMBL" id="CP112998">
    <property type="protein sequence ID" value="WAC14661.1"/>
    <property type="molecule type" value="Genomic_DNA"/>
</dbReference>
<dbReference type="RefSeq" id="WP_244820028.1">
    <property type="nucleotide sequence ID" value="NZ_CP112998.1"/>
</dbReference>
<sequence>MKNIFKFALVLSIGIASCQQDDNFVTPADKAEATASSLRENMLPTVPQKHQLIKHGNVKLAYYPDGKLQKVTYVAATRTSPATFATYKYNANYIIATVYYNNKVAQETTYLLDNYLRCYESIQKDYIPMGPNAYQVKESNFHYNYNSKGQLDSRINKKVPTQKTVFIWNAAGDLVKMTGYNFRSGQAYEPVQSETTLYYDQPTGDPILADLAPINSEAANLPDPYLMVFGKSSRHLVKMVTENTSLGGNYYAYALDAEGYVTKRDWYTVTDAKLIESTLYEYLISDLGFNL</sequence>
<organism evidence="1 2">
    <name type="scientific">Dyadobacter pollutisoli</name>
    <dbReference type="NCBI Taxonomy" id="2910158"/>
    <lineage>
        <taxon>Bacteria</taxon>
        <taxon>Pseudomonadati</taxon>
        <taxon>Bacteroidota</taxon>
        <taxon>Cytophagia</taxon>
        <taxon>Cytophagales</taxon>
        <taxon>Spirosomataceae</taxon>
        <taxon>Dyadobacter</taxon>
    </lineage>
</organism>
<evidence type="ECO:0000313" key="2">
    <source>
        <dbReference type="Proteomes" id="UP001164653"/>
    </source>
</evidence>
<dbReference type="PROSITE" id="PS51257">
    <property type="entry name" value="PROKAR_LIPOPROTEIN"/>
    <property type="match status" value="1"/>
</dbReference>
<evidence type="ECO:0008006" key="3">
    <source>
        <dbReference type="Google" id="ProtNLM"/>
    </source>
</evidence>
<evidence type="ECO:0000313" key="1">
    <source>
        <dbReference type="EMBL" id="WAC14661.1"/>
    </source>
</evidence>
<name>A0A9E8NGR1_9BACT</name>